<dbReference type="InterPro" id="IPR046452">
    <property type="entry name" value="HgmA_N"/>
</dbReference>
<dbReference type="Proteomes" id="UP000022910">
    <property type="component" value="Unassembled WGS sequence"/>
</dbReference>
<dbReference type="EC" id="1.13.11.5" evidence="4"/>
<dbReference type="InterPro" id="IPR014710">
    <property type="entry name" value="RmlC-like_jellyroll"/>
</dbReference>
<keyword evidence="5 12" id="KW-0479">Metal-binding</keyword>
<feature type="domain" description="Homogentisate 1,2-dioxygenase C-terminal" evidence="13">
    <location>
        <begin position="315"/>
        <end position="468"/>
    </location>
</feature>
<reference evidence="15 16" key="1">
    <citation type="submission" date="2014-02" db="EMBL/GenBank/DDBJ databases">
        <title>Single nucleus genome sequencing reveals high similarity among nuclei of an endomycorrhizal fungus.</title>
        <authorList>
            <person name="Lin K."/>
            <person name="Geurts R."/>
            <person name="Zhang Z."/>
            <person name="Limpens E."/>
            <person name="Saunders D.G."/>
            <person name="Mu D."/>
            <person name="Pang E."/>
            <person name="Cao H."/>
            <person name="Cha H."/>
            <person name="Lin T."/>
            <person name="Zhou Q."/>
            <person name="Shang Y."/>
            <person name="Li Y."/>
            <person name="Ivanov S."/>
            <person name="Sharma T."/>
            <person name="Velzen R.V."/>
            <person name="Ruijter N.D."/>
            <person name="Aanen D.K."/>
            <person name="Win J."/>
            <person name="Kamoun S."/>
            <person name="Bisseling T."/>
            <person name="Huang S."/>
        </authorList>
    </citation>
    <scope>NUCLEOTIDE SEQUENCE [LARGE SCALE GENOMIC DNA]</scope>
    <source>
        <strain evidence="16">DAOM197198w</strain>
    </source>
</reference>
<dbReference type="SUPFAM" id="SSF51182">
    <property type="entry name" value="RmlC-like cupins"/>
    <property type="match status" value="1"/>
</dbReference>
<dbReference type="GO" id="GO:0004411">
    <property type="term" value="F:homogentisate 1,2-dioxygenase activity"/>
    <property type="evidence" value="ECO:0007669"/>
    <property type="project" value="UniProtKB-EC"/>
</dbReference>
<dbReference type="FunFam" id="2.60.120.10:FF:000034">
    <property type="entry name" value="Homogentisate 1,2-dioxygenase"/>
    <property type="match status" value="1"/>
</dbReference>
<dbReference type="Pfam" id="PF04209">
    <property type="entry name" value="HgmA_C"/>
    <property type="match status" value="1"/>
</dbReference>
<evidence type="ECO:0000256" key="8">
    <source>
        <dbReference type="ARBA" id="ARBA00023002"/>
    </source>
</evidence>
<evidence type="ECO:0000259" key="14">
    <source>
        <dbReference type="Pfam" id="PF20510"/>
    </source>
</evidence>
<dbReference type="STRING" id="1432141.A0A015KSS9"/>
<feature type="binding site" evidence="12">
    <location>
        <position position="375"/>
    </location>
    <ligand>
        <name>Fe cation</name>
        <dbReference type="ChEBI" id="CHEBI:24875"/>
    </ligand>
</feature>
<evidence type="ECO:0000256" key="10">
    <source>
        <dbReference type="ARBA" id="ARBA00023232"/>
    </source>
</evidence>
<dbReference type="InterPro" id="IPR011051">
    <property type="entry name" value="RmlC_Cupin_sf"/>
</dbReference>
<feature type="domain" description="Homogentisate 1,2-dioxygenase N-terminal" evidence="14">
    <location>
        <begin position="51"/>
        <end position="313"/>
    </location>
</feature>
<keyword evidence="10" id="KW-0585">Phenylalanine catabolism</keyword>
<evidence type="ECO:0000259" key="13">
    <source>
        <dbReference type="Pfam" id="PF04209"/>
    </source>
</evidence>
<feature type="binding site" evidence="12">
    <location>
        <position position="369"/>
    </location>
    <ligand>
        <name>Fe cation</name>
        <dbReference type="ChEBI" id="CHEBI:24875"/>
    </ligand>
</feature>
<evidence type="ECO:0000256" key="7">
    <source>
        <dbReference type="ARBA" id="ARBA00022964"/>
    </source>
</evidence>
<evidence type="ECO:0000256" key="5">
    <source>
        <dbReference type="ARBA" id="ARBA00022723"/>
    </source>
</evidence>
<evidence type="ECO:0000256" key="6">
    <source>
        <dbReference type="ARBA" id="ARBA00022878"/>
    </source>
</evidence>
<dbReference type="NCBIfam" id="TIGR01015">
    <property type="entry name" value="hmgA"/>
    <property type="match status" value="1"/>
</dbReference>
<evidence type="ECO:0000256" key="1">
    <source>
        <dbReference type="ARBA" id="ARBA00001962"/>
    </source>
</evidence>
<evidence type="ECO:0000256" key="9">
    <source>
        <dbReference type="ARBA" id="ARBA00023004"/>
    </source>
</evidence>
<dbReference type="UniPathway" id="UPA00139">
    <property type="reaction ID" value="UER00339"/>
</dbReference>
<evidence type="ECO:0000313" key="15">
    <source>
        <dbReference type="EMBL" id="EXX70684.1"/>
    </source>
</evidence>
<protein>
    <recommendedName>
        <fullName evidence="4">homogentisate 1,2-dioxygenase</fullName>
        <ecNumber evidence="4">1.13.11.5</ecNumber>
    </recommendedName>
</protein>
<name>A0A015KSS9_RHIIW</name>
<dbReference type="InterPro" id="IPR005708">
    <property type="entry name" value="Homogentis_dOase"/>
</dbReference>
<dbReference type="Pfam" id="PF20510">
    <property type="entry name" value="HgmA_N"/>
    <property type="match status" value="1"/>
</dbReference>
<comment type="caution">
    <text evidence="15">The sequence shown here is derived from an EMBL/GenBank/DDBJ whole genome shotgun (WGS) entry which is preliminary data.</text>
</comment>
<dbReference type="Gene3D" id="2.60.120.10">
    <property type="entry name" value="Jelly Rolls"/>
    <property type="match status" value="1"/>
</dbReference>
<keyword evidence="6" id="KW-0828">Tyrosine catabolism</keyword>
<evidence type="ECO:0000256" key="11">
    <source>
        <dbReference type="PIRSR" id="PIRSR605708-1"/>
    </source>
</evidence>
<keyword evidence="7" id="KW-0223">Dioxygenase</keyword>
<dbReference type="EMBL" id="JEMT01016511">
    <property type="protein sequence ID" value="EXX70684.1"/>
    <property type="molecule type" value="Genomic_DNA"/>
</dbReference>
<evidence type="ECO:0000256" key="3">
    <source>
        <dbReference type="ARBA" id="ARBA00007757"/>
    </source>
</evidence>
<dbReference type="PANTHER" id="PTHR11056">
    <property type="entry name" value="HOMOGENTISATE 1,2-DIOXYGENASE"/>
    <property type="match status" value="1"/>
</dbReference>
<feature type="binding site" evidence="12">
    <location>
        <position position="405"/>
    </location>
    <ligand>
        <name>Fe cation</name>
        <dbReference type="ChEBI" id="CHEBI:24875"/>
    </ligand>
</feature>
<comment type="similarity">
    <text evidence="3">Belongs to the homogentisate dioxygenase family.</text>
</comment>
<keyword evidence="9 12" id="KW-0408">Iron</keyword>
<dbReference type="GO" id="GO:0006559">
    <property type="term" value="P:L-phenylalanine catabolic process"/>
    <property type="evidence" value="ECO:0007669"/>
    <property type="project" value="UniProtKB-UniPathway"/>
</dbReference>
<dbReference type="AlphaFoldDB" id="A0A015KSS9"/>
<dbReference type="GO" id="GO:0005737">
    <property type="term" value="C:cytoplasm"/>
    <property type="evidence" value="ECO:0007669"/>
    <property type="project" value="TreeGrafter"/>
</dbReference>
<evidence type="ECO:0000256" key="4">
    <source>
        <dbReference type="ARBA" id="ARBA00013127"/>
    </source>
</evidence>
<organism evidence="15 16">
    <name type="scientific">Rhizophagus irregularis (strain DAOM 197198w)</name>
    <name type="common">Glomus intraradices</name>
    <dbReference type="NCBI Taxonomy" id="1432141"/>
    <lineage>
        <taxon>Eukaryota</taxon>
        <taxon>Fungi</taxon>
        <taxon>Fungi incertae sedis</taxon>
        <taxon>Mucoromycota</taxon>
        <taxon>Glomeromycotina</taxon>
        <taxon>Glomeromycetes</taxon>
        <taxon>Glomerales</taxon>
        <taxon>Glomeraceae</taxon>
        <taxon>Rhizophagus</taxon>
    </lineage>
</organism>
<feature type="binding site" evidence="12">
    <location>
        <position position="405"/>
    </location>
    <ligand>
        <name>homogentisate</name>
        <dbReference type="ChEBI" id="CHEBI:16169"/>
    </ligand>
</feature>
<dbReference type="GO" id="GO:0006572">
    <property type="term" value="P:L-tyrosine catabolic process"/>
    <property type="evidence" value="ECO:0007669"/>
    <property type="project" value="UniProtKB-KW"/>
</dbReference>
<dbReference type="InterPro" id="IPR046451">
    <property type="entry name" value="HgmA_C"/>
</dbReference>
<feature type="binding site" evidence="12">
    <location>
        <position position="384"/>
    </location>
    <ligand>
        <name>homogentisate</name>
        <dbReference type="ChEBI" id="CHEBI:16169"/>
    </ligand>
</feature>
<dbReference type="OrthoDB" id="1689029at2759"/>
<evidence type="ECO:0000256" key="12">
    <source>
        <dbReference type="PIRSR" id="PIRSR605708-2"/>
    </source>
</evidence>
<evidence type="ECO:0000313" key="16">
    <source>
        <dbReference type="Proteomes" id="UP000022910"/>
    </source>
</evidence>
<proteinExistence type="inferred from homology"/>
<dbReference type="GO" id="GO:0046872">
    <property type="term" value="F:metal ion binding"/>
    <property type="evidence" value="ECO:0007669"/>
    <property type="project" value="UniProtKB-KW"/>
</dbReference>
<evidence type="ECO:0000256" key="2">
    <source>
        <dbReference type="ARBA" id="ARBA00004704"/>
    </source>
</evidence>
<accession>A0A015KSS9</accession>
<feature type="active site" description="Proton acceptor" evidence="11">
    <location>
        <position position="326"/>
    </location>
</feature>
<dbReference type="PANTHER" id="PTHR11056:SF0">
    <property type="entry name" value="HOMOGENTISATE 1,2-DIOXYGENASE"/>
    <property type="match status" value="1"/>
</dbReference>
<keyword evidence="8" id="KW-0560">Oxidoreductase</keyword>
<gene>
    <name evidence="15" type="ORF">RirG_085220</name>
</gene>
<keyword evidence="16" id="KW-1185">Reference proteome</keyword>
<comment type="cofactor">
    <cofactor evidence="1 12">
        <name>Fe cation</name>
        <dbReference type="ChEBI" id="CHEBI:24875"/>
    </cofactor>
</comment>
<comment type="pathway">
    <text evidence="2">Amino-acid degradation; L-phenylalanine degradation; acetoacetate and fumarate from L-phenylalanine: step 4/6.</text>
</comment>
<dbReference type="CDD" id="cd07000">
    <property type="entry name" value="cupin_HGO_N"/>
    <property type="match status" value="1"/>
</dbReference>
<sequence>MTNKIDPYKYMKGFGNHFSSEALQDALPKGAILHYFTNYFLYYNFQTILHFPLGQNTPQKCPYGLYAEQLSGTAFTVDRKNNQRSWLYRIRPSVCHQPFTKLDSKSHHIANKFGIGDIHHIPNQIRWSPFNKLLLEDNKKTSNDIDFVHGLHTLAGAGDPTIKNGLAIHIYTANANMDNTAFYNSDGDFLIVPQHGRLDIITEFGCLMVASNEIVVIPRGIRYSINFPDGPSRGYVLEVFGNHFELPDLGPIGANGLANPRDFLTPVASFEEKECDYTIINKYAGQLFVSKQDHSPFDVVAWHGNYVPYKYDLGKFNTVNSVSFDHIDPSIFTVLTSKSAFPGTAIADFVIFPPRWAVQEHTFRPPYFHRNCMSEFMGLISGAYEAKSEGFLPGGASLHSHMTPHGPDSATFEKASNDDLKPVRVADGTMSFMFESSLMLGITEWGMSNQVDIQHDYWKAWKELRNNFDANKSTKGQ</sequence>